<keyword evidence="3" id="KW-1185">Reference proteome</keyword>
<dbReference type="PROSITE" id="PS00962">
    <property type="entry name" value="RIBOSOMAL_S2_1"/>
    <property type="match status" value="1"/>
</dbReference>
<accession>A0A2R5FFE0</accession>
<dbReference type="GO" id="GO:0003735">
    <property type="term" value="F:structural constituent of ribosome"/>
    <property type="evidence" value="ECO:0007669"/>
    <property type="project" value="InterPro"/>
</dbReference>
<keyword evidence="1" id="KW-0472">Membrane</keyword>
<sequence>MNKILNRVPEITIYFWIIKVLATTVGETAADFLSATLHLGLGITSYIMSGVLLMALLNQFKLKRYVPASFWFVVVLISIVGTLITDRLVDELGVSLVTTTVIFSVSLLVVFALWYSNEKTLAMHSINTAKRELFYWVAVLFTFALGTATGDLLAESLGLGYAQSALIFGASIAIITIGYYYLWMNAVLAFWLAYILTRPLGASIGDLLSQSTTNGGFGFGTVGTSMLFLSIIVSLVIYLSLKQNKSALLPIDRQD</sequence>
<evidence type="ECO:0000256" key="1">
    <source>
        <dbReference type="SAM" id="Phobius"/>
    </source>
</evidence>
<dbReference type="Pfam" id="PF03988">
    <property type="entry name" value="DUF347"/>
    <property type="match status" value="4"/>
</dbReference>
<protein>
    <recommendedName>
        <fullName evidence="4">Integral membrane protein</fullName>
    </recommendedName>
</protein>
<dbReference type="EMBL" id="BDUD01000001">
    <property type="protein sequence ID" value="GBG17237.1"/>
    <property type="molecule type" value="Genomic_DNA"/>
</dbReference>
<feature type="transmembrane region" description="Helical" evidence="1">
    <location>
        <begin position="188"/>
        <end position="205"/>
    </location>
</feature>
<feature type="transmembrane region" description="Helical" evidence="1">
    <location>
        <begin position="160"/>
        <end position="181"/>
    </location>
</feature>
<gene>
    <name evidence="2" type="ORF">NIES4072_08860</name>
</gene>
<dbReference type="GO" id="GO:0006412">
    <property type="term" value="P:translation"/>
    <property type="evidence" value="ECO:0007669"/>
    <property type="project" value="InterPro"/>
</dbReference>
<feature type="transmembrane region" description="Helical" evidence="1">
    <location>
        <begin position="12"/>
        <end position="30"/>
    </location>
</feature>
<dbReference type="InterPro" id="IPR018130">
    <property type="entry name" value="Ribosomal_uS2_CS"/>
</dbReference>
<dbReference type="Proteomes" id="UP000245124">
    <property type="component" value="Unassembled WGS sequence"/>
</dbReference>
<dbReference type="OrthoDB" id="9794709at2"/>
<name>A0A2R5FFE0_NOSCO</name>
<keyword evidence="1" id="KW-1133">Transmembrane helix</keyword>
<evidence type="ECO:0000313" key="2">
    <source>
        <dbReference type="EMBL" id="GBG17237.1"/>
    </source>
</evidence>
<comment type="caution">
    <text evidence="2">The sequence shown here is derived from an EMBL/GenBank/DDBJ whole genome shotgun (WGS) entry which is preliminary data.</text>
</comment>
<feature type="transmembrane region" description="Helical" evidence="1">
    <location>
        <begin position="134"/>
        <end position="154"/>
    </location>
</feature>
<feature type="transmembrane region" description="Helical" evidence="1">
    <location>
        <begin position="217"/>
        <end position="241"/>
    </location>
</feature>
<dbReference type="AlphaFoldDB" id="A0A2R5FFE0"/>
<dbReference type="InterPro" id="IPR007136">
    <property type="entry name" value="DUF347"/>
</dbReference>
<dbReference type="GO" id="GO:0005840">
    <property type="term" value="C:ribosome"/>
    <property type="evidence" value="ECO:0007669"/>
    <property type="project" value="InterPro"/>
</dbReference>
<feature type="transmembrane region" description="Helical" evidence="1">
    <location>
        <begin position="36"/>
        <end position="58"/>
    </location>
</feature>
<evidence type="ECO:0000313" key="3">
    <source>
        <dbReference type="Proteomes" id="UP000245124"/>
    </source>
</evidence>
<feature type="transmembrane region" description="Helical" evidence="1">
    <location>
        <begin position="96"/>
        <end position="114"/>
    </location>
</feature>
<dbReference type="RefSeq" id="WP_109007471.1">
    <property type="nucleotide sequence ID" value="NZ_BDUD01000001.1"/>
</dbReference>
<feature type="transmembrane region" description="Helical" evidence="1">
    <location>
        <begin position="65"/>
        <end position="84"/>
    </location>
</feature>
<proteinExistence type="predicted"/>
<reference evidence="2 3" key="1">
    <citation type="submission" date="2017-06" db="EMBL/GenBank/DDBJ databases">
        <title>Genome sequencing of cyanobaciteial culture collection at National Institute for Environmental Studies (NIES).</title>
        <authorList>
            <person name="Hirose Y."/>
            <person name="Shimura Y."/>
            <person name="Fujisawa T."/>
            <person name="Nakamura Y."/>
            <person name="Kawachi M."/>
        </authorList>
    </citation>
    <scope>NUCLEOTIDE SEQUENCE [LARGE SCALE GENOMIC DNA]</scope>
    <source>
        <strain evidence="2 3">NIES-4072</strain>
    </source>
</reference>
<organism evidence="2 3">
    <name type="scientific">Nostoc commune NIES-4072</name>
    <dbReference type="NCBI Taxonomy" id="2005467"/>
    <lineage>
        <taxon>Bacteria</taxon>
        <taxon>Bacillati</taxon>
        <taxon>Cyanobacteriota</taxon>
        <taxon>Cyanophyceae</taxon>
        <taxon>Nostocales</taxon>
        <taxon>Nostocaceae</taxon>
        <taxon>Nostoc</taxon>
    </lineage>
</organism>
<evidence type="ECO:0008006" key="4">
    <source>
        <dbReference type="Google" id="ProtNLM"/>
    </source>
</evidence>
<keyword evidence="1" id="KW-0812">Transmembrane</keyword>